<organism evidence="8 9">
    <name type="scientific">Candidatus Sysuiplasma superficiale</name>
    <dbReference type="NCBI Taxonomy" id="2823368"/>
    <lineage>
        <taxon>Archaea</taxon>
        <taxon>Methanobacteriati</taxon>
        <taxon>Thermoplasmatota</taxon>
        <taxon>Thermoplasmata</taxon>
        <taxon>Candidatus Sysuiplasmatales</taxon>
        <taxon>Candidatus Sysuiplasmataceae</taxon>
        <taxon>Candidatus Sysuiplasma</taxon>
    </lineage>
</organism>
<dbReference type="Proteomes" id="UP000750197">
    <property type="component" value="Unassembled WGS sequence"/>
</dbReference>
<feature type="domain" description="ABC transmembrane type-2" evidence="6">
    <location>
        <begin position="21"/>
        <end position="253"/>
    </location>
</feature>
<feature type="transmembrane region" description="Helical" evidence="5">
    <location>
        <begin position="135"/>
        <end position="162"/>
    </location>
</feature>
<protein>
    <submittedName>
        <fullName evidence="8">ABC transporter permease</fullName>
    </submittedName>
</protein>
<dbReference type="AlphaFoldDB" id="A0A8J7YWP3"/>
<gene>
    <name evidence="7" type="ORF">J9259_02330</name>
    <name evidence="8" type="ORF">KIY12_05825</name>
</gene>
<dbReference type="Pfam" id="PF01061">
    <property type="entry name" value="ABC2_membrane"/>
    <property type="match status" value="1"/>
</dbReference>
<keyword evidence="4 5" id="KW-0472">Membrane</keyword>
<proteinExistence type="predicted"/>
<dbReference type="GO" id="GO:0043190">
    <property type="term" value="C:ATP-binding cassette (ABC) transporter complex"/>
    <property type="evidence" value="ECO:0007669"/>
    <property type="project" value="InterPro"/>
</dbReference>
<evidence type="ECO:0000256" key="4">
    <source>
        <dbReference type="ARBA" id="ARBA00023136"/>
    </source>
</evidence>
<sequence>MDIISSYRLAKRNVLVNTDPGTLIFLIMMPTIYLVFMGYMYGSLISGLSIGGHSVQYISFLSPGIIAFQTLTAGAVAGSMLWSDRRYGMFEQILSGPYTRAEYLLGIIFTTMALSTFGAIVMLLLSFVLRATVSISPISLAAIVVSLIFGSLFWGSFMLALAAKSKSNQMYNSIQILILFFASFASTVFYPVSANTPAILRYTMVVNPLTYVTDAIRDGYVANFGLSFFTDEAVLIAETAFMFLIALMFYRKVRVGVK</sequence>
<feature type="transmembrane region" description="Helical" evidence="5">
    <location>
        <begin position="61"/>
        <end position="82"/>
    </location>
</feature>
<dbReference type="PANTHER" id="PTHR43229">
    <property type="entry name" value="NODULATION PROTEIN J"/>
    <property type="match status" value="1"/>
</dbReference>
<comment type="caution">
    <text evidence="8">The sequence shown here is derived from an EMBL/GenBank/DDBJ whole genome shotgun (WGS) entry which is preliminary data.</text>
</comment>
<evidence type="ECO:0000313" key="7">
    <source>
        <dbReference type="EMBL" id="MBX8631347.1"/>
    </source>
</evidence>
<evidence type="ECO:0000313" key="9">
    <source>
        <dbReference type="Proteomes" id="UP000750197"/>
    </source>
</evidence>
<evidence type="ECO:0000259" key="6">
    <source>
        <dbReference type="PROSITE" id="PS51012"/>
    </source>
</evidence>
<feature type="transmembrane region" description="Helical" evidence="5">
    <location>
        <begin position="21"/>
        <end position="41"/>
    </location>
</feature>
<dbReference type="InterPro" id="IPR051784">
    <property type="entry name" value="Nod_factor_ABC_transporter"/>
</dbReference>
<dbReference type="InterPro" id="IPR047817">
    <property type="entry name" value="ABC2_TM_bact-type"/>
</dbReference>
<dbReference type="PROSITE" id="PS51012">
    <property type="entry name" value="ABC_TM2"/>
    <property type="match status" value="1"/>
</dbReference>
<dbReference type="PANTHER" id="PTHR43229:SF2">
    <property type="entry name" value="NODULATION PROTEIN J"/>
    <property type="match status" value="1"/>
</dbReference>
<accession>A0A8J7YWP3</accession>
<dbReference type="InterPro" id="IPR000412">
    <property type="entry name" value="ABC_2_transport"/>
</dbReference>
<evidence type="ECO:0000256" key="2">
    <source>
        <dbReference type="ARBA" id="ARBA00022692"/>
    </source>
</evidence>
<feature type="transmembrane region" description="Helical" evidence="5">
    <location>
        <begin position="233"/>
        <end position="250"/>
    </location>
</feature>
<evidence type="ECO:0000256" key="3">
    <source>
        <dbReference type="ARBA" id="ARBA00022989"/>
    </source>
</evidence>
<dbReference type="GO" id="GO:0140359">
    <property type="term" value="F:ABC-type transporter activity"/>
    <property type="evidence" value="ECO:0007669"/>
    <property type="project" value="InterPro"/>
</dbReference>
<dbReference type="Proteomes" id="UP000716004">
    <property type="component" value="Unassembled WGS sequence"/>
</dbReference>
<dbReference type="PIRSF" id="PIRSF006648">
    <property type="entry name" value="DrrB"/>
    <property type="match status" value="1"/>
</dbReference>
<feature type="transmembrane region" description="Helical" evidence="5">
    <location>
        <begin position="103"/>
        <end position="129"/>
    </location>
</feature>
<reference evidence="8" key="1">
    <citation type="submission" date="2021-05" db="EMBL/GenBank/DDBJ databases">
        <title>Genomic insights into ecological role and evolution of a novel Thermoplasmata order Candidatus Sysuiplasmatales.</title>
        <authorList>
            <person name="Yuan Y."/>
        </authorList>
    </citation>
    <scope>NUCLEOTIDE SEQUENCE</scope>
    <source>
        <strain evidence="8">TUT19-bin139</strain>
        <strain evidence="7">YP2-bin.285</strain>
    </source>
</reference>
<comment type="subcellular location">
    <subcellularLocation>
        <location evidence="1">Membrane</location>
        <topology evidence="1">Multi-pass membrane protein</topology>
    </subcellularLocation>
</comment>
<evidence type="ECO:0000256" key="1">
    <source>
        <dbReference type="ARBA" id="ARBA00004141"/>
    </source>
</evidence>
<keyword evidence="3 5" id="KW-1133">Transmembrane helix</keyword>
<dbReference type="InterPro" id="IPR013525">
    <property type="entry name" value="ABC2_TM"/>
</dbReference>
<evidence type="ECO:0000256" key="5">
    <source>
        <dbReference type="SAM" id="Phobius"/>
    </source>
</evidence>
<feature type="transmembrane region" description="Helical" evidence="5">
    <location>
        <begin position="174"/>
        <end position="192"/>
    </location>
</feature>
<dbReference type="EMBL" id="JAGVSJ010000003">
    <property type="protein sequence ID" value="MBX8631347.1"/>
    <property type="molecule type" value="Genomic_DNA"/>
</dbReference>
<name>A0A8J7YWP3_9ARCH</name>
<keyword evidence="2 5" id="KW-0812">Transmembrane</keyword>
<dbReference type="EMBL" id="JAHEAC010000046">
    <property type="protein sequence ID" value="MBX8644224.1"/>
    <property type="molecule type" value="Genomic_DNA"/>
</dbReference>
<evidence type="ECO:0000313" key="8">
    <source>
        <dbReference type="EMBL" id="MBX8644224.1"/>
    </source>
</evidence>